<keyword evidence="7 8" id="KW-0472">Membrane</keyword>
<evidence type="ECO:0000256" key="7">
    <source>
        <dbReference type="ARBA" id="ARBA00023136"/>
    </source>
</evidence>
<dbReference type="GO" id="GO:0016887">
    <property type="term" value="F:ATP hydrolysis activity"/>
    <property type="evidence" value="ECO:0007669"/>
    <property type="project" value="InterPro"/>
</dbReference>
<dbReference type="InterPro" id="IPR003439">
    <property type="entry name" value="ABC_transporter-like_ATP-bd"/>
</dbReference>
<sequence>MTSSISKAQKGLVSQLIKLRKLTQPYFLPYTKNNGWLFVYLLIALLFCVGGTVLFLLTGLMSLLTNLAPEVTNQFLGGVQNSLKVIWNGPSGIIISSLFALGIFSFITVRGQLRQRRWLPWLLLGVIILMLLSVNGINAGITFLVRDITNALIQKDESESYKNLWILGICFIAALPIRSFQFYFSAKLQLLWREWLSKSLITDYLDDRTYYILNPNDESETNVDNPDQRITEDARDFTAQTIDLSLNIFDSLLVFSLNIFILLSISKELTLALIVYATLVSSLLLFASRKLFKLNYDQLRFEADFRYGLVHVRNNAESIAFYSGENQEEKEVSRRLKSVVDNFNLLIIWEALLRVLQRSGIYGSVFIPFIILAGPILSGQMDYGSFQQANLNYNLLEGSLFFIIYKIEALARFSASIGRLEGFQSNMNEIRNNQFEDFKVEIKNNDSIILKNVSIKTPGKDNYLINNLNLSLETGQSLLVVGPSGCGKTSLLRAISGLWAIQSGEIETPSNGELLFIPQKPYMTLGSLREQLCYPLDKNRFSDDHLKAVLEEVKLPQIIQRYPDLDIKQDWQRLLSLGEQQRLAFARLLLNSPKYVVLDEATSALDVHTEKHLYELLNKREMACISVGHRPTLKNYHENVLEITENKGWRLLPAASYQFTEN</sequence>
<dbReference type="PANTHER" id="PTHR11384">
    <property type="entry name" value="ATP-BINDING CASSETTE, SUB-FAMILY D MEMBER"/>
    <property type="match status" value="1"/>
</dbReference>
<feature type="domain" description="ABC transmembrane type-1" evidence="10">
    <location>
        <begin position="126"/>
        <end position="412"/>
    </location>
</feature>
<protein>
    <submittedName>
        <fullName evidence="11">ATP-binding protein of ABC transporter</fullName>
    </submittedName>
</protein>
<dbReference type="SMART" id="SM00382">
    <property type="entry name" value="AAA"/>
    <property type="match status" value="1"/>
</dbReference>
<dbReference type="Pfam" id="PF06472">
    <property type="entry name" value="ABC_membrane_2"/>
    <property type="match status" value="1"/>
</dbReference>
<dbReference type="CDD" id="cd03223">
    <property type="entry name" value="ABCD_peroxisomal_ALDP"/>
    <property type="match status" value="1"/>
</dbReference>
<dbReference type="Gene3D" id="1.20.1560.10">
    <property type="entry name" value="ABC transporter type 1, transmembrane domain"/>
    <property type="match status" value="1"/>
</dbReference>
<dbReference type="InterPro" id="IPR027417">
    <property type="entry name" value="P-loop_NTPase"/>
</dbReference>
<dbReference type="PROSITE" id="PS50893">
    <property type="entry name" value="ABC_TRANSPORTER_2"/>
    <property type="match status" value="1"/>
</dbReference>
<evidence type="ECO:0000313" key="11">
    <source>
        <dbReference type="EMBL" id="KGG21789.1"/>
    </source>
</evidence>
<dbReference type="Proteomes" id="UP000030392">
    <property type="component" value="Unassembled WGS sequence"/>
</dbReference>
<feature type="transmembrane region" description="Helical" evidence="8">
    <location>
        <begin position="85"/>
        <end position="109"/>
    </location>
</feature>
<dbReference type="AlphaFoldDB" id="A0A0A2CB04"/>
<evidence type="ECO:0000256" key="1">
    <source>
        <dbReference type="ARBA" id="ARBA00004651"/>
    </source>
</evidence>
<feature type="domain" description="ABC transporter" evidence="9">
    <location>
        <begin position="448"/>
        <end position="661"/>
    </location>
</feature>
<feature type="transmembrane region" description="Helical" evidence="8">
    <location>
        <begin position="269"/>
        <end position="287"/>
    </location>
</feature>
<dbReference type="GO" id="GO:0005524">
    <property type="term" value="F:ATP binding"/>
    <property type="evidence" value="ECO:0007669"/>
    <property type="project" value="UniProtKB-KW"/>
</dbReference>
<evidence type="ECO:0000256" key="5">
    <source>
        <dbReference type="ARBA" id="ARBA00022840"/>
    </source>
</evidence>
<dbReference type="RefSeq" id="WP_036904826.1">
    <property type="nucleotide sequence ID" value="NZ_CP138967.1"/>
</dbReference>
<evidence type="ECO:0000256" key="8">
    <source>
        <dbReference type="SAM" id="Phobius"/>
    </source>
</evidence>
<dbReference type="GO" id="GO:0140359">
    <property type="term" value="F:ABC-type transporter activity"/>
    <property type="evidence" value="ECO:0007669"/>
    <property type="project" value="InterPro"/>
</dbReference>
<feature type="transmembrane region" description="Helical" evidence="8">
    <location>
        <begin position="244"/>
        <end position="263"/>
    </location>
</feature>
<keyword evidence="2" id="KW-0813">Transport</keyword>
<name>A0A0A2CB04_PROMR</name>
<feature type="transmembrane region" description="Helical" evidence="8">
    <location>
        <begin position="164"/>
        <end position="184"/>
    </location>
</feature>
<dbReference type="SUPFAM" id="SSF52540">
    <property type="entry name" value="P-loop containing nucleoside triphosphate hydrolases"/>
    <property type="match status" value="1"/>
</dbReference>
<dbReference type="GO" id="GO:0005886">
    <property type="term" value="C:plasma membrane"/>
    <property type="evidence" value="ECO:0007669"/>
    <property type="project" value="UniProtKB-SubCell"/>
</dbReference>
<evidence type="ECO:0000256" key="6">
    <source>
        <dbReference type="ARBA" id="ARBA00022989"/>
    </source>
</evidence>
<evidence type="ECO:0000259" key="9">
    <source>
        <dbReference type="PROSITE" id="PS50893"/>
    </source>
</evidence>
<evidence type="ECO:0000256" key="4">
    <source>
        <dbReference type="ARBA" id="ARBA00022741"/>
    </source>
</evidence>
<dbReference type="PROSITE" id="PS50929">
    <property type="entry name" value="ABC_TM1F"/>
    <property type="match status" value="1"/>
</dbReference>
<dbReference type="PANTHER" id="PTHR11384:SF59">
    <property type="entry name" value="LYSOSOMAL COBALAMIN TRANSPORTER ABCD4"/>
    <property type="match status" value="1"/>
</dbReference>
<dbReference type="EMBL" id="JNAX01000005">
    <property type="protein sequence ID" value="KGG21789.1"/>
    <property type="molecule type" value="Genomic_DNA"/>
</dbReference>
<feature type="transmembrane region" description="Helical" evidence="8">
    <location>
        <begin position="37"/>
        <end position="65"/>
    </location>
</feature>
<dbReference type="InterPro" id="IPR050835">
    <property type="entry name" value="ABC_transporter_sub-D"/>
</dbReference>
<keyword evidence="4" id="KW-0547">Nucleotide-binding</keyword>
<organism evidence="11 12">
    <name type="scientific">Prochlorococcus marinus str. PAC1</name>
    <dbReference type="NCBI Taxonomy" id="59924"/>
    <lineage>
        <taxon>Bacteria</taxon>
        <taxon>Bacillati</taxon>
        <taxon>Cyanobacteriota</taxon>
        <taxon>Cyanophyceae</taxon>
        <taxon>Synechococcales</taxon>
        <taxon>Prochlorococcaceae</taxon>
        <taxon>Prochlorococcus</taxon>
    </lineage>
</organism>
<reference evidence="12" key="1">
    <citation type="journal article" date="2014" name="Sci. Data">
        <title>Genomes of diverse isolates of the marine cyanobacterium Prochlorococcus.</title>
        <authorList>
            <person name="Biller S."/>
            <person name="Berube P."/>
            <person name="Thompson J."/>
            <person name="Kelly L."/>
            <person name="Roggensack S."/>
            <person name="Awad L."/>
            <person name="Roache-Johnson K."/>
            <person name="Ding H."/>
            <person name="Giovannoni S.J."/>
            <person name="Moore L.R."/>
            <person name="Chisholm S.W."/>
        </authorList>
    </citation>
    <scope>NUCLEOTIDE SEQUENCE [LARGE SCALE GENOMIC DNA]</scope>
    <source>
        <strain evidence="12">PAC1</strain>
    </source>
</reference>
<accession>A0A0A2CB04</accession>
<dbReference type="InterPro" id="IPR003593">
    <property type="entry name" value="AAA+_ATPase"/>
</dbReference>
<evidence type="ECO:0000256" key="3">
    <source>
        <dbReference type="ARBA" id="ARBA00022692"/>
    </source>
</evidence>
<evidence type="ECO:0000256" key="2">
    <source>
        <dbReference type="ARBA" id="ARBA00022448"/>
    </source>
</evidence>
<dbReference type="InterPro" id="IPR011527">
    <property type="entry name" value="ABC1_TM_dom"/>
</dbReference>
<evidence type="ECO:0000313" key="12">
    <source>
        <dbReference type="Proteomes" id="UP000030392"/>
    </source>
</evidence>
<comment type="caution">
    <text evidence="11">The sequence shown here is derived from an EMBL/GenBank/DDBJ whole genome shotgun (WGS) entry which is preliminary data.</text>
</comment>
<dbReference type="InterPro" id="IPR036640">
    <property type="entry name" value="ABC1_TM_sf"/>
</dbReference>
<dbReference type="Gene3D" id="3.40.50.300">
    <property type="entry name" value="P-loop containing nucleotide triphosphate hydrolases"/>
    <property type="match status" value="1"/>
</dbReference>
<feature type="transmembrane region" description="Helical" evidence="8">
    <location>
        <begin position="121"/>
        <end position="144"/>
    </location>
</feature>
<dbReference type="PROSITE" id="PS00211">
    <property type="entry name" value="ABC_TRANSPORTER_1"/>
    <property type="match status" value="1"/>
</dbReference>
<evidence type="ECO:0000259" key="10">
    <source>
        <dbReference type="PROSITE" id="PS50929"/>
    </source>
</evidence>
<keyword evidence="6 8" id="KW-1133">Transmembrane helix</keyword>
<dbReference type="SUPFAM" id="SSF90123">
    <property type="entry name" value="ABC transporter transmembrane region"/>
    <property type="match status" value="1"/>
</dbReference>
<proteinExistence type="predicted"/>
<dbReference type="Pfam" id="PF00005">
    <property type="entry name" value="ABC_tran"/>
    <property type="match status" value="1"/>
</dbReference>
<comment type="subcellular location">
    <subcellularLocation>
        <location evidence="1">Cell membrane</location>
        <topology evidence="1">Multi-pass membrane protein</topology>
    </subcellularLocation>
</comment>
<keyword evidence="5 11" id="KW-0067">ATP-binding</keyword>
<feature type="transmembrane region" description="Helical" evidence="8">
    <location>
        <begin position="360"/>
        <end position="378"/>
    </location>
</feature>
<gene>
    <name evidence="11" type="ORF">EV03_0530</name>
</gene>
<keyword evidence="3 8" id="KW-0812">Transmembrane</keyword>
<dbReference type="InterPro" id="IPR017871">
    <property type="entry name" value="ABC_transporter-like_CS"/>
</dbReference>